<sequence>MGRALILIRTLIMAGGKISLLSLRDAVLSVRQHSGPPCDSTAATAFRHRGRTALNRQWCHTDRDDCSAANA</sequence>
<reference evidence="1" key="2">
    <citation type="submission" date="2020-09" db="EMBL/GenBank/DDBJ databases">
        <authorList>
            <person name="Sun Q."/>
            <person name="Ohkuma M."/>
        </authorList>
    </citation>
    <scope>NUCLEOTIDE SEQUENCE</scope>
    <source>
        <strain evidence="1">JCM 13064</strain>
    </source>
</reference>
<accession>A0A917RRN8</accession>
<comment type="caution">
    <text evidence="1">The sequence shown here is derived from an EMBL/GenBank/DDBJ whole genome shotgun (WGS) entry which is preliminary data.</text>
</comment>
<protein>
    <submittedName>
        <fullName evidence="1">Uncharacterized protein</fullName>
    </submittedName>
</protein>
<gene>
    <name evidence="1" type="ORF">GCM10007964_74650</name>
</gene>
<dbReference type="AlphaFoldDB" id="A0A917RRN8"/>
<evidence type="ECO:0000313" key="1">
    <source>
        <dbReference type="EMBL" id="GGL21810.1"/>
    </source>
</evidence>
<reference evidence="1" key="1">
    <citation type="journal article" date="2014" name="Int. J. Syst. Evol. Microbiol.">
        <title>Complete genome sequence of Corynebacterium casei LMG S-19264T (=DSM 44701T), isolated from a smear-ripened cheese.</title>
        <authorList>
            <consortium name="US DOE Joint Genome Institute (JGI-PGF)"/>
            <person name="Walter F."/>
            <person name="Albersmeier A."/>
            <person name="Kalinowski J."/>
            <person name="Ruckert C."/>
        </authorList>
    </citation>
    <scope>NUCLEOTIDE SEQUENCE</scope>
    <source>
        <strain evidence="1">JCM 13064</strain>
    </source>
</reference>
<name>A0A917RRN8_9ACTN</name>
<keyword evidence="2" id="KW-1185">Reference proteome</keyword>
<evidence type="ECO:0000313" key="2">
    <source>
        <dbReference type="Proteomes" id="UP000645217"/>
    </source>
</evidence>
<proteinExistence type="predicted"/>
<dbReference type="EMBL" id="BMNT01000091">
    <property type="protein sequence ID" value="GGL21810.1"/>
    <property type="molecule type" value="Genomic_DNA"/>
</dbReference>
<organism evidence="1 2">
    <name type="scientific">Sphaerisporangium melleum</name>
    <dbReference type="NCBI Taxonomy" id="321316"/>
    <lineage>
        <taxon>Bacteria</taxon>
        <taxon>Bacillati</taxon>
        <taxon>Actinomycetota</taxon>
        <taxon>Actinomycetes</taxon>
        <taxon>Streptosporangiales</taxon>
        <taxon>Streptosporangiaceae</taxon>
        <taxon>Sphaerisporangium</taxon>
    </lineage>
</organism>
<dbReference type="Proteomes" id="UP000645217">
    <property type="component" value="Unassembled WGS sequence"/>
</dbReference>